<evidence type="ECO:0000313" key="3">
    <source>
        <dbReference type="WBParaSite" id="SBAD_0000177001-mRNA-1"/>
    </source>
</evidence>
<protein>
    <submittedName>
        <fullName evidence="1 3">Uncharacterized protein</fullName>
    </submittedName>
</protein>
<gene>
    <name evidence="1" type="ORF">SBAD_LOCUS1682</name>
</gene>
<reference evidence="1 2" key="2">
    <citation type="submission" date="2018-11" db="EMBL/GenBank/DDBJ databases">
        <authorList>
            <consortium name="Pathogen Informatics"/>
        </authorList>
    </citation>
    <scope>NUCLEOTIDE SEQUENCE [LARGE SCALE GENOMIC DNA]</scope>
</reference>
<sequence length="142" mass="16212">MMIEGKHLLVSYKRIAKLDDSKAVLTPFKTSIDRSSSRGDFRPCSDTCGTRHALGFVLNSTRRFVQKRASWRHRISAMILQNLLRIALTDVRRGTRFDRKGNQVPCTELSAESGRMEEERALQVDMVTLTEFRQRGLLAVEA</sequence>
<dbReference type="WBParaSite" id="SBAD_0000177001-mRNA-1">
    <property type="protein sequence ID" value="SBAD_0000177001-mRNA-1"/>
    <property type="gene ID" value="SBAD_0000177001"/>
</dbReference>
<evidence type="ECO:0000313" key="1">
    <source>
        <dbReference type="EMBL" id="VDO95129.1"/>
    </source>
</evidence>
<organism evidence="3">
    <name type="scientific">Soboliphyme baturini</name>
    <dbReference type="NCBI Taxonomy" id="241478"/>
    <lineage>
        <taxon>Eukaryota</taxon>
        <taxon>Metazoa</taxon>
        <taxon>Ecdysozoa</taxon>
        <taxon>Nematoda</taxon>
        <taxon>Enoplea</taxon>
        <taxon>Dorylaimia</taxon>
        <taxon>Dioctophymatida</taxon>
        <taxon>Dioctophymatoidea</taxon>
        <taxon>Soboliphymatidae</taxon>
        <taxon>Soboliphyme</taxon>
    </lineage>
</organism>
<dbReference type="EMBL" id="UZAM01006910">
    <property type="protein sequence ID" value="VDO95129.1"/>
    <property type="molecule type" value="Genomic_DNA"/>
</dbReference>
<dbReference type="Proteomes" id="UP000270296">
    <property type="component" value="Unassembled WGS sequence"/>
</dbReference>
<keyword evidence="2" id="KW-1185">Reference proteome</keyword>
<proteinExistence type="predicted"/>
<dbReference type="AlphaFoldDB" id="A0A183IDI8"/>
<reference evidence="3" key="1">
    <citation type="submission" date="2016-06" db="UniProtKB">
        <authorList>
            <consortium name="WormBaseParasite"/>
        </authorList>
    </citation>
    <scope>IDENTIFICATION</scope>
</reference>
<evidence type="ECO:0000313" key="2">
    <source>
        <dbReference type="Proteomes" id="UP000270296"/>
    </source>
</evidence>
<accession>A0A183IDI8</accession>
<name>A0A183IDI8_9BILA</name>